<dbReference type="HOGENOM" id="CLU_1586479_0_0_1"/>
<organism evidence="2 3">
    <name type="scientific">Exophiala aquamarina CBS 119918</name>
    <dbReference type="NCBI Taxonomy" id="1182545"/>
    <lineage>
        <taxon>Eukaryota</taxon>
        <taxon>Fungi</taxon>
        <taxon>Dikarya</taxon>
        <taxon>Ascomycota</taxon>
        <taxon>Pezizomycotina</taxon>
        <taxon>Eurotiomycetes</taxon>
        <taxon>Chaetothyriomycetidae</taxon>
        <taxon>Chaetothyriales</taxon>
        <taxon>Herpotrichiellaceae</taxon>
        <taxon>Exophiala</taxon>
    </lineage>
</organism>
<proteinExistence type="predicted"/>
<keyword evidence="3" id="KW-1185">Reference proteome</keyword>
<dbReference type="Gene3D" id="3.40.710.10">
    <property type="entry name" value="DD-peptidase/beta-lactamase superfamily"/>
    <property type="match status" value="1"/>
</dbReference>
<comment type="caution">
    <text evidence="2">The sequence shown here is derived from an EMBL/GenBank/DDBJ whole genome shotgun (WGS) entry which is preliminary data.</text>
</comment>
<evidence type="ECO:0000313" key="3">
    <source>
        <dbReference type="Proteomes" id="UP000027920"/>
    </source>
</evidence>
<dbReference type="EMBL" id="AMGV01000011">
    <property type="protein sequence ID" value="KEF54146.1"/>
    <property type="molecule type" value="Genomic_DNA"/>
</dbReference>
<evidence type="ECO:0000313" key="2">
    <source>
        <dbReference type="EMBL" id="KEF54146.1"/>
    </source>
</evidence>
<reference evidence="2 3" key="1">
    <citation type="submission" date="2013-03" db="EMBL/GenBank/DDBJ databases">
        <title>The Genome Sequence of Exophiala aquamarina CBS 119918.</title>
        <authorList>
            <consortium name="The Broad Institute Genomics Platform"/>
            <person name="Cuomo C."/>
            <person name="de Hoog S."/>
            <person name="Gorbushina A."/>
            <person name="Walker B."/>
            <person name="Young S.K."/>
            <person name="Zeng Q."/>
            <person name="Gargeya S."/>
            <person name="Fitzgerald M."/>
            <person name="Haas B."/>
            <person name="Abouelleil A."/>
            <person name="Allen A.W."/>
            <person name="Alvarado L."/>
            <person name="Arachchi H.M."/>
            <person name="Berlin A.M."/>
            <person name="Chapman S.B."/>
            <person name="Gainer-Dewar J."/>
            <person name="Goldberg J."/>
            <person name="Griggs A."/>
            <person name="Gujja S."/>
            <person name="Hansen M."/>
            <person name="Howarth C."/>
            <person name="Imamovic A."/>
            <person name="Ireland A."/>
            <person name="Larimer J."/>
            <person name="McCowan C."/>
            <person name="Murphy C."/>
            <person name="Pearson M."/>
            <person name="Poon T.W."/>
            <person name="Priest M."/>
            <person name="Roberts A."/>
            <person name="Saif S."/>
            <person name="Shea T."/>
            <person name="Sisk P."/>
            <person name="Sykes S."/>
            <person name="Wortman J."/>
            <person name="Nusbaum C."/>
            <person name="Birren B."/>
        </authorList>
    </citation>
    <scope>NUCLEOTIDE SEQUENCE [LARGE SCALE GENOMIC DNA]</scope>
    <source>
        <strain evidence="2 3">CBS 119918</strain>
    </source>
</reference>
<dbReference type="OrthoDB" id="428260at2759"/>
<dbReference type="RefSeq" id="XP_013256736.1">
    <property type="nucleotide sequence ID" value="XM_013401282.1"/>
</dbReference>
<dbReference type="PANTHER" id="PTHR43283:SF3">
    <property type="entry name" value="BETA-LACTAMASE FAMILY PROTEIN (AFU_ORTHOLOGUE AFUA_5G07500)"/>
    <property type="match status" value="1"/>
</dbReference>
<dbReference type="InterPro" id="IPR050789">
    <property type="entry name" value="Diverse_Enzym_Activities"/>
</dbReference>
<dbReference type="InterPro" id="IPR012338">
    <property type="entry name" value="Beta-lactam/transpept-like"/>
</dbReference>
<dbReference type="Proteomes" id="UP000027920">
    <property type="component" value="Unassembled WGS sequence"/>
</dbReference>
<name>A0A072P2S7_9EURO</name>
<evidence type="ECO:0000259" key="1">
    <source>
        <dbReference type="Pfam" id="PF00144"/>
    </source>
</evidence>
<dbReference type="AlphaFoldDB" id="A0A072P2S7"/>
<dbReference type="GeneID" id="25284849"/>
<sequence length="168" mass="19142">MTYNRRESVKVHRVPGIGAIVIDKTGKTLFNESFGTLDANDHNARPFTNDTQLFLWSCTKLITSLCALQLLEQGKISSLDDPVKKYLPQVGQFEVFEGFDKNGSPILRKPNSQITIMHLMTHTSGLTYDFWEVDKPMFDYRASKGQQSGTDALEEENEFQFYDVFFGV</sequence>
<dbReference type="STRING" id="1182545.A0A072P2S7"/>
<dbReference type="Pfam" id="PF00144">
    <property type="entry name" value="Beta-lactamase"/>
    <property type="match status" value="1"/>
</dbReference>
<dbReference type="PANTHER" id="PTHR43283">
    <property type="entry name" value="BETA-LACTAMASE-RELATED"/>
    <property type="match status" value="1"/>
</dbReference>
<feature type="domain" description="Beta-lactamase-related" evidence="1">
    <location>
        <begin position="9"/>
        <end position="130"/>
    </location>
</feature>
<dbReference type="VEuPathDB" id="FungiDB:A1O9_09941"/>
<dbReference type="SUPFAM" id="SSF56601">
    <property type="entry name" value="beta-lactamase/transpeptidase-like"/>
    <property type="match status" value="1"/>
</dbReference>
<dbReference type="InterPro" id="IPR001466">
    <property type="entry name" value="Beta-lactam-related"/>
</dbReference>
<gene>
    <name evidence="2" type="ORF">A1O9_09941</name>
</gene>
<protein>
    <submittedName>
        <fullName evidence="2">Beta-lactamase</fullName>
    </submittedName>
</protein>
<accession>A0A072P2S7</accession>